<reference evidence="6 7" key="1">
    <citation type="submission" date="2021-02" db="EMBL/GenBank/DDBJ databases">
        <title>Variation within the Batrachochytrium salamandrivorans European outbreak.</title>
        <authorList>
            <person name="Kelly M."/>
            <person name="Pasmans F."/>
            <person name="Shea T.P."/>
            <person name="Munoz J.F."/>
            <person name="Carranza S."/>
            <person name="Cuomo C.A."/>
            <person name="Martel A."/>
        </authorList>
    </citation>
    <scope>NUCLEOTIDE SEQUENCE [LARGE SCALE GENOMIC DNA]</scope>
    <source>
        <strain evidence="6 7">AMFP18/2</strain>
    </source>
</reference>
<evidence type="ECO:0000256" key="3">
    <source>
        <dbReference type="ARBA" id="ARBA00022989"/>
    </source>
</evidence>
<organism evidence="6 7">
    <name type="scientific">Batrachochytrium salamandrivorans</name>
    <dbReference type="NCBI Taxonomy" id="1357716"/>
    <lineage>
        <taxon>Eukaryota</taxon>
        <taxon>Fungi</taxon>
        <taxon>Fungi incertae sedis</taxon>
        <taxon>Chytridiomycota</taxon>
        <taxon>Chytridiomycota incertae sedis</taxon>
        <taxon>Chytridiomycetes</taxon>
        <taxon>Rhizophydiales</taxon>
        <taxon>Rhizophydiales incertae sedis</taxon>
        <taxon>Batrachochytrium</taxon>
    </lineage>
</organism>
<keyword evidence="2 5" id="KW-0812">Transmembrane</keyword>
<dbReference type="SUPFAM" id="SSF81321">
    <property type="entry name" value="Family A G protein-coupled receptor-like"/>
    <property type="match status" value="1"/>
</dbReference>
<feature type="transmembrane region" description="Helical" evidence="5">
    <location>
        <begin position="274"/>
        <end position="296"/>
    </location>
</feature>
<evidence type="ECO:0000313" key="7">
    <source>
        <dbReference type="Proteomes" id="UP001648503"/>
    </source>
</evidence>
<name>A0ABQ8EZN3_9FUNG</name>
<evidence type="ECO:0008006" key="8">
    <source>
        <dbReference type="Google" id="ProtNLM"/>
    </source>
</evidence>
<proteinExistence type="predicted"/>
<keyword evidence="4 5" id="KW-0472">Membrane</keyword>
<dbReference type="Proteomes" id="UP001648503">
    <property type="component" value="Unassembled WGS sequence"/>
</dbReference>
<feature type="transmembrane region" description="Helical" evidence="5">
    <location>
        <begin position="95"/>
        <end position="114"/>
    </location>
</feature>
<dbReference type="PANTHER" id="PTHR23112:SF0">
    <property type="entry name" value="TRANSMEMBRANE PROTEIN 116"/>
    <property type="match status" value="1"/>
</dbReference>
<keyword evidence="7" id="KW-1185">Reference proteome</keyword>
<dbReference type="PANTHER" id="PTHR23112">
    <property type="entry name" value="G PROTEIN-COUPLED RECEPTOR 157-RELATED"/>
    <property type="match status" value="1"/>
</dbReference>
<evidence type="ECO:0000313" key="6">
    <source>
        <dbReference type="EMBL" id="KAH6587879.1"/>
    </source>
</evidence>
<evidence type="ECO:0000256" key="1">
    <source>
        <dbReference type="ARBA" id="ARBA00004141"/>
    </source>
</evidence>
<comment type="subcellular location">
    <subcellularLocation>
        <location evidence="1">Membrane</location>
        <topology evidence="1">Multi-pass membrane protein</topology>
    </subcellularLocation>
</comment>
<evidence type="ECO:0000256" key="4">
    <source>
        <dbReference type="ARBA" id="ARBA00023136"/>
    </source>
</evidence>
<protein>
    <recommendedName>
        <fullName evidence="8">G-protein coupled receptors family 2 profile 2 domain-containing protein</fullName>
    </recommendedName>
</protein>
<feature type="transmembrane region" description="Helical" evidence="5">
    <location>
        <begin position="126"/>
        <end position="145"/>
    </location>
</feature>
<evidence type="ECO:0000256" key="5">
    <source>
        <dbReference type="SAM" id="Phobius"/>
    </source>
</evidence>
<dbReference type="Gene3D" id="1.20.1070.10">
    <property type="entry name" value="Rhodopsin 7-helix transmembrane proteins"/>
    <property type="match status" value="1"/>
</dbReference>
<feature type="transmembrane region" description="Helical" evidence="5">
    <location>
        <begin position="174"/>
        <end position="196"/>
    </location>
</feature>
<feature type="transmembrane region" description="Helical" evidence="5">
    <location>
        <begin position="242"/>
        <end position="262"/>
    </location>
</feature>
<keyword evidence="3 5" id="KW-1133">Transmembrane helix</keyword>
<gene>
    <name evidence="6" type="ORF">BASA50_011071</name>
</gene>
<feature type="transmembrane region" description="Helical" evidence="5">
    <location>
        <begin position="21"/>
        <end position="39"/>
    </location>
</feature>
<sequence length="400" mass="43269">MSTMDTLSAEHQEILSNVTRVSASLSIIGTIGMICLRIFRPKFFVNTMGSLILALAAADGLDALGRVGGRWPISLGLNSVVCQLQAFMIQEFSPASANICFVISLTMLYIVHFNGSAKKLEMMQPYLIAMCFIVALPMSLAILVYSPSGNGANLVGDADSYCWISTDHKKYRLYFLYFEVWIAFLGALIAYGATWYRIVNLVKDLGLPGTGNKRSMLRMSTTSKGSTSAQPEKYQTALAKRMMMFVVAFLMIWSPATANRIYQFVTGENHFVLAVAQASCNSLGGFVNFIIFLVCLRGRGTSTCGNGIPMSPTSGTYSSNGLPSPVTSFNGTGSLTKFPVEFVAPSPMHVSLGSSKGTGGLVYHPHPMGPTVSYHSSTTSLTGLVVPNEEPWSQSNKDRP</sequence>
<dbReference type="EMBL" id="JAFCIX010000550">
    <property type="protein sequence ID" value="KAH6587879.1"/>
    <property type="molecule type" value="Genomic_DNA"/>
</dbReference>
<comment type="caution">
    <text evidence="6">The sequence shown here is derived from an EMBL/GenBank/DDBJ whole genome shotgun (WGS) entry which is preliminary data.</text>
</comment>
<accession>A0ABQ8EZN3</accession>
<evidence type="ECO:0000256" key="2">
    <source>
        <dbReference type="ARBA" id="ARBA00022692"/>
    </source>
</evidence>